<evidence type="ECO:0000313" key="1">
    <source>
        <dbReference type="EMBL" id="MCW3477372.1"/>
    </source>
</evidence>
<dbReference type="EMBL" id="JAPDNT010000036">
    <property type="protein sequence ID" value="MCW3477372.1"/>
    <property type="molecule type" value="Genomic_DNA"/>
</dbReference>
<keyword evidence="2" id="KW-1185">Reference proteome</keyword>
<evidence type="ECO:0000313" key="2">
    <source>
        <dbReference type="Proteomes" id="UP001165679"/>
    </source>
</evidence>
<reference evidence="1" key="1">
    <citation type="submission" date="2022-09" db="EMBL/GenBank/DDBJ databases">
        <title>Rhodovastum sp. nov. RN2-1 isolated from soil in Seongnam, South Korea.</title>
        <authorList>
            <person name="Le N.T."/>
        </authorList>
    </citation>
    <scope>NUCLEOTIDE SEQUENCE</scope>
    <source>
        <strain evidence="1">RN2-1</strain>
    </source>
</reference>
<accession>A0AA41YY13</accession>
<organism evidence="1 2">
    <name type="scientific">Limobrevibacterium gyesilva</name>
    <dbReference type="NCBI Taxonomy" id="2991712"/>
    <lineage>
        <taxon>Bacteria</taxon>
        <taxon>Pseudomonadati</taxon>
        <taxon>Pseudomonadota</taxon>
        <taxon>Alphaproteobacteria</taxon>
        <taxon>Acetobacterales</taxon>
        <taxon>Acetobacteraceae</taxon>
        <taxon>Limobrevibacterium</taxon>
    </lineage>
</organism>
<comment type="caution">
    <text evidence="1">The sequence shown here is derived from an EMBL/GenBank/DDBJ whole genome shotgun (WGS) entry which is preliminary data.</text>
</comment>
<name>A0AA41YY13_9PROT</name>
<dbReference type="RefSeq" id="WP_264716317.1">
    <property type="nucleotide sequence ID" value="NZ_JAPDNT010000036.1"/>
</dbReference>
<proteinExistence type="predicted"/>
<gene>
    <name evidence="1" type="ORF">OL599_22645</name>
</gene>
<protein>
    <submittedName>
        <fullName evidence="1">Uncharacterized protein</fullName>
    </submittedName>
</protein>
<reference evidence="1" key="2">
    <citation type="submission" date="2022-10" db="EMBL/GenBank/DDBJ databases">
        <authorList>
            <person name="Trinh H.N."/>
        </authorList>
    </citation>
    <scope>NUCLEOTIDE SEQUENCE</scope>
    <source>
        <strain evidence="1">RN2-1</strain>
    </source>
</reference>
<dbReference type="Proteomes" id="UP001165679">
    <property type="component" value="Unassembled WGS sequence"/>
</dbReference>
<dbReference type="AlphaFoldDB" id="A0AA41YY13"/>
<sequence>MSTLLVRVVRVSPGGGQETVINSQGGSASITDSIVDTPAGGSTYVYKLQVKDPFLLSGAGINLRRLVALVAKR</sequence>